<evidence type="ECO:0000313" key="3">
    <source>
        <dbReference type="Proteomes" id="UP000075883"/>
    </source>
</evidence>
<feature type="region of interest" description="Disordered" evidence="1">
    <location>
        <begin position="36"/>
        <end position="81"/>
    </location>
</feature>
<dbReference type="EMBL" id="AXCM01002046">
    <property type="status" value="NOT_ANNOTATED_CDS"/>
    <property type="molecule type" value="Genomic_DNA"/>
</dbReference>
<reference evidence="2" key="2">
    <citation type="submission" date="2020-05" db="UniProtKB">
        <authorList>
            <consortium name="EnsemblMetazoa"/>
        </authorList>
    </citation>
    <scope>IDENTIFICATION</scope>
    <source>
        <strain evidence="2">A-37</strain>
    </source>
</reference>
<organism evidence="2 3">
    <name type="scientific">Anopheles culicifacies</name>
    <dbReference type="NCBI Taxonomy" id="139723"/>
    <lineage>
        <taxon>Eukaryota</taxon>
        <taxon>Metazoa</taxon>
        <taxon>Ecdysozoa</taxon>
        <taxon>Arthropoda</taxon>
        <taxon>Hexapoda</taxon>
        <taxon>Insecta</taxon>
        <taxon>Pterygota</taxon>
        <taxon>Neoptera</taxon>
        <taxon>Endopterygota</taxon>
        <taxon>Diptera</taxon>
        <taxon>Nematocera</taxon>
        <taxon>Culicoidea</taxon>
        <taxon>Culicidae</taxon>
        <taxon>Anophelinae</taxon>
        <taxon>Anopheles</taxon>
        <taxon>culicifacies species complex</taxon>
    </lineage>
</organism>
<dbReference type="AlphaFoldDB" id="A0A182ME77"/>
<keyword evidence="3" id="KW-1185">Reference proteome</keyword>
<protein>
    <submittedName>
        <fullName evidence="2">Uncharacterized protein</fullName>
    </submittedName>
</protein>
<dbReference type="Proteomes" id="UP000075883">
    <property type="component" value="Unassembled WGS sequence"/>
</dbReference>
<sequence>MSTYSLPKLLNGGGLSGNKKFNIKFGTLRLTKSFRSLDRREKPTVPRPQERDYGTTTRRASENPYGTTSGTANRPGRLPYHPFRGIRKEEIEHQASMIVHSMTVM</sequence>
<evidence type="ECO:0000256" key="1">
    <source>
        <dbReference type="SAM" id="MobiDB-lite"/>
    </source>
</evidence>
<reference evidence="3" key="1">
    <citation type="submission" date="2013-09" db="EMBL/GenBank/DDBJ databases">
        <title>The Genome Sequence of Anopheles culicifacies species A.</title>
        <authorList>
            <consortium name="The Broad Institute Genomics Platform"/>
            <person name="Neafsey D.E."/>
            <person name="Besansky N."/>
            <person name="Howell P."/>
            <person name="Walton C."/>
            <person name="Young S.K."/>
            <person name="Zeng Q."/>
            <person name="Gargeya S."/>
            <person name="Fitzgerald M."/>
            <person name="Haas B."/>
            <person name="Abouelleil A."/>
            <person name="Allen A.W."/>
            <person name="Alvarado L."/>
            <person name="Arachchi H.M."/>
            <person name="Berlin A.M."/>
            <person name="Chapman S.B."/>
            <person name="Gainer-Dewar J."/>
            <person name="Goldberg J."/>
            <person name="Griggs A."/>
            <person name="Gujja S."/>
            <person name="Hansen M."/>
            <person name="Howarth C."/>
            <person name="Imamovic A."/>
            <person name="Ireland A."/>
            <person name="Larimer J."/>
            <person name="McCowan C."/>
            <person name="Murphy C."/>
            <person name="Pearson M."/>
            <person name="Poon T.W."/>
            <person name="Priest M."/>
            <person name="Roberts A."/>
            <person name="Saif S."/>
            <person name="Shea T."/>
            <person name="Sisk P."/>
            <person name="Sykes S."/>
            <person name="Wortman J."/>
            <person name="Nusbaum C."/>
            <person name="Birren B."/>
        </authorList>
    </citation>
    <scope>NUCLEOTIDE SEQUENCE [LARGE SCALE GENOMIC DNA]</scope>
    <source>
        <strain evidence="3">A-37</strain>
    </source>
</reference>
<name>A0A182ME77_9DIPT</name>
<dbReference type="EnsemblMetazoa" id="ACUA016091-RA">
    <property type="protein sequence ID" value="ACUA016091-PA"/>
    <property type="gene ID" value="ACUA016091"/>
</dbReference>
<feature type="compositionally biased region" description="Polar residues" evidence="1">
    <location>
        <begin position="54"/>
        <end position="72"/>
    </location>
</feature>
<evidence type="ECO:0000313" key="2">
    <source>
        <dbReference type="EnsemblMetazoa" id="ACUA016091-PA"/>
    </source>
</evidence>
<accession>A0A182ME77</accession>
<feature type="compositionally biased region" description="Basic and acidic residues" evidence="1">
    <location>
        <begin position="36"/>
        <end position="53"/>
    </location>
</feature>
<proteinExistence type="predicted"/>
<dbReference type="VEuPathDB" id="VectorBase:ACUA016091"/>